<keyword evidence="3" id="KW-1185">Reference proteome</keyword>
<sequence>MKSSLFGLGFEKSCTTKLNRLSILLLLANLASLALILLGVGVTVAQRHW</sequence>
<evidence type="ECO:0000256" key="1">
    <source>
        <dbReference type="SAM" id="Phobius"/>
    </source>
</evidence>
<reference evidence="2 3" key="1">
    <citation type="submission" date="2023-08" db="EMBL/GenBank/DDBJ databases">
        <authorList>
            <person name="Joshi A."/>
            <person name="Thite S."/>
        </authorList>
    </citation>
    <scope>NUCLEOTIDE SEQUENCE [LARGE SCALE GENOMIC DNA]</scope>
    <source>
        <strain evidence="2 3">AC40</strain>
    </source>
</reference>
<keyword evidence="1" id="KW-0472">Membrane</keyword>
<feature type="transmembrane region" description="Helical" evidence="1">
    <location>
        <begin position="21"/>
        <end position="45"/>
    </location>
</feature>
<dbReference type="EMBL" id="JAUZVZ010000017">
    <property type="protein sequence ID" value="MDP4536986.1"/>
    <property type="molecule type" value="Genomic_DNA"/>
</dbReference>
<organism evidence="2 3">
    <name type="scientific">Alkalimonas collagenimarina</name>
    <dbReference type="NCBI Taxonomy" id="400390"/>
    <lineage>
        <taxon>Bacteria</taxon>
        <taxon>Pseudomonadati</taxon>
        <taxon>Pseudomonadota</taxon>
        <taxon>Gammaproteobacteria</taxon>
        <taxon>Alkalimonas</taxon>
    </lineage>
</organism>
<protein>
    <submittedName>
        <fullName evidence="2">Uncharacterized protein</fullName>
    </submittedName>
</protein>
<accession>A0ABT9H0Z3</accession>
<keyword evidence="1" id="KW-1133">Transmembrane helix</keyword>
<name>A0ABT9H0Z3_9GAMM</name>
<proteinExistence type="predicted"/>
<gene>
    <name evidence="2" type="ORF">Q3O60_12360</name>
</gene>
<dbReference type="Proteomes" id="UP001231616">
    <property type="component" value="Unassembled WGS sequence"/>
</dbReference>
<comment type="caution">
    <text evidence="2">The sequence shown here is derived from an EMBL/GenBank/DDBJ whole genome shotgun (WGS) entry which is preliminary data.</text>
</comment>
<evidence type="ECO:0000313" key="2">
    <source>
        <dbReference type="EMBL" id="MDP4536986.1"/>
    </source>
</evidence>
<evidence type="ECO:0000313" key="3">
    <source>
        <dbReference type="Proteomes" id="UP001231616"/>
    </source>
</evidence>
<keyword evidence="1" id="KW-0812">Transmembrane</keyword>
<dbReference type="RefSeq" id="WP_305894251.1">
    <property type="nucleotide sequence ID" value="NZ_JAUZVZ010000017.1"/>
</dbReference>